<feature type="compositionally biased region" description="Low complexity" evidence="13">
    <location>
        <begin position="418"/>
        <end position="429"/>
    </location>
</feature>
<dbReference type="PANTHER" id="PTHR46799:SF1">
    <property type="entry name" value="HOMEOBOX PROTEIN UNC-4 HOMOLOG"/>
    <property type="match status" value="1"/>
</dbReference>
<feature type="region of interest" description="Disordered" evidence="13">
    <location>
        <begin position="90"/>
        <end position="140"/>
    </location>
</feature>
<dbReference type="InterPro" id="IPR009057">
    <property type="entry name" value="Homeodomain-like_sf"/>
</dbReference>
<dbReference type="EMBL" id="CAXITT010000476">
    <property type="protein sequence ID" value="CAL1542224.1"/>
    <property type="molecule type" value="Genomic_DNA"/>
</dbReference>
<dbReference type="FunFam" id="1.10.10.60:FF:000057">
    <property type="entry name" value="Short stature homeobox 2"/>
    <property type="match status" value="1"/>
</dbReference>
<evidence type="ECO:0000259" key="14">
    <source>
        <dbReference type="PROSITE" id="PS50071"/>
    </source>
</evidence>
<reference evidence="15 16" key="1">
    <citation type="submission" date="2024-04" db="EMBL/GenBank/DDBJ databases">
        <authorList>
            <consortium name="Genoscope - CEA"/>
            <person name="William W."/>
        </authorList>
    </citation>
    <scope>NUCLEOTIDE SEQUENCE [LARGE SCALE GENOMIC DNA]</scope>
</reference>
<keyword evidence="7 11" id="KW-0371">Homeobox</keyword>
<dbReference type="Proteomes" id="UP001497497">
    <property type="component" value="Unassembled WGS sequence"/>
</dbReference>
<accession>A0AAV2I8V3</accession>
<dbReference type="Gene3D" id="1.10.10.60">
    <property type="entry name" value="Homeodomain-like"/>
    <property type="match status" value="1"/>
</dbReference>
<feature type="region of interest" description="Disordered" evidence="13">
    <location>
        <begin position="418"/>
        <end position="470"/>
    </location>
</feature>
<evidence type="ECO:0000256" key="6">
    <source>
        <dbReference type="ARBA" id="ARBA00023125"/>
    </source>
</evidence>
<feature type="DNA-binding region" description="Homeobox" evidence="11">
    <location>
        <begin position="36"/>
        <end position="95"/>
    </location>
</feature>
<evidence type="ECO:0000256" key="10">
    <source>
        <dbReference type="ARBA" id="ARBA00038351"/>
    </source>
</evidence>
<dbReference type="AlphaFoldDB" id="A0AAV2I8V3"/>
<feature type="compositionally biased region" description="Basic and acidic residues" evidence="13">
    <location>
        <begin position="430"/>
        <end position="441"/>
    </location>
</feature>
<dbReference type="GO" id="GO:0030154">
    <property type="term" value="P:cell differentiation"/>
    <property type="evidence" value="ECO:0007669"/>
    <property type="project" value="UniProtKB-KW"/>
</dbReference>
<evidence type="ECO:0000256" key="4">
    <source>
        <dbReference type="ARBA" id="ARBA00022902"/>
    </source>
</evidence>
<evidence type="ECO:0000313" key="15">
    <source>
        <dbReference type="EMBL" id="CAL1542224.1"/>
    </source>
</evidence>
<evidence type="ECO:0000256" key="2">
    <source>
        <dbReference type="ARBA" id="ARBA00022473"/>
    </source>
</evidence>
<dbReference type="Pfam" id="PF00046">
    <property type="entry name" value="Homeodomain"/>
    <property type="match status" value="1"/>
</dbReference>
<feature type="region of interest" description="Disordered" evidence="13">
    <location>
        <begin position="1"/>
        <end position="43"/>
    </location>
</feature>
<keyword evidence="4" id="KW-0524">Neurogenesis</keyword>
<evidence type="ECO:0000256" key="9">
    <source>
        <dbReference type="ARBA" id="ARBA00023242"/>
    </source>
</evidence>
<dbReference type="GO" id="GO:0007399">
    <property type="term" value="P:nervous system development"/>
    <property type="evidence" value="ECO:0007669"/>
    <property type="project" value="UniProtKB-KW"/>
</dbReference>
<sequence length="470" mass="52990">MSSFSFLDSPDHTKLGDSLNSSGGTDDSKDPNGSKRRRTRTNFTGWQLEELEKAFQDSHYPDVFMREALALKLDLVESRVQVWFQNRRAKWRKKEHTKKGPGRPAHNAHPQTCSGDPMDEEEIRRREQERLEKKRRKQEERLRKLEEKRKVLSGVHGSAMSMEDRKSRAMRLNVDNFLSSTSSMSGNDASCDSLADHMTDRADRHLAASSIMSVSSMLSHPPRAHENPSNTNNAKSCAFSIERLLEAPKVPRGRRPNSKYPLVQACKSLGTLSLGLLPFFPITQPMGFLVQQVTHRESSPLTPLLESPEREELESSSDGNSREDHFFGPGRTKSLGAARDKTTDSLFGHSFKTESDRAAAERTDMFDSDREEQGRHTDRYDGLTPRCDGDDYNRCDTKEGADRDVMEHDFVGVKAINLSVVSDRNNNSSRGEEEGQGREADQSPGHRSGDGDWDEGDCRDDTMELDLEVA</sequence>
<comment type="caution">
    <text evidence="15">The sequence shown here is derived from an EMBL/GenBank/DDBJ whole genome shotgun (WGS) entry which is preliminary data.</text>
</comment>
<evidence type="ECO:0000256" key="8">
    <source>
        <dbReference type="ARBA" id="ARBA00023163"/>
    </source>
</evidence>
<evidence type="ECO:0000256" key="11">
    <source>
        <dbReference type="PROSITE-ProRule" id="PRU00108"/>
    </source>
</evidence>
<feature type="compositionally biased region" description="Acidic residues" evidence="13">
    <location>
        <begin position="451"/>
        <end position="470"/>
    </location>
</feature>
<keyword evidence="16" id="KW-1185">Reference proteome</keyword>
<dbReference type="CDD" id="cd00086">
    <property type="entry name" value="homeodomain"/>
    <property type="match status" value="1"/>
</dbReference>
<evidence type="ECO:0000313" key="16">
    <source>
        <dbReference type="Proteomes" id="UP001497497"/>
    </source>
</evidence>
<evidence type="ECO:0000256" key="3">
    <source>
        <dbReference type="ARBA" id="ARBA00022782"/>
    </source>
</evidence>
<keyword evidence="8" id="KW-0804">Transcription</keyword>
<dbReference type="PROSITE" id="PS00027">
    <property type="entry name" value="HOMEOBOX_1"/>
    <property type="match status" value="1"/>
</dbReference>
<dbReference type="PROSITE" id="PS50071">
    <property type="entry name" value="HOMEOBOX_2"/>
    <property type="match status" value="1"/>
</dbReference>
<keyword evidence="2" id="KW-0217">Developmental protein</keyword>
<dbReference type="SMART" id="SM00389">
    <property type="entry name" value="HOX"/>
    <property type="match status" value="1"/>
</dbReference>
<feature type="region of interest" description="Disordered" evidence="13">
    <location>
        <begin position="299"/>
        <end position="394"/>
    </location>
</feature>
<keyword evidence="9 11" id="KW-0539">Nucleus</keyword>
<dbReference type="InterPro" id="IPR017970">
    <property type="entry name" value="Homeobox_CS"/>
</dbReference>
<evidence type="ECO:0000256" key="5">
    <source>
        <dbReference type="ARBA" id="ARBA00023015"/>
    </source>
</evidence>
<feature type="compositionally biased region" description="Basic and acidic residues" evidence="13">
    <location>
        <begin position="122"/>
        <end position="140"/>
    </location>
</feature>
<proteinExistence type="inferred from homology"/>
<gene>
    <name evidence="15" type="ORF">GSLYS_00015822001</name>
</gene>
<comment type="similarity">
    <text evidence="10">Belongs to the paired homeobox family. Unc-4 subfamily.</text>
</comment>
<keyword evidence="3" id="KW-0221">Differentiation</keyword>
<evidence type="ECO:0000256" key="7">
    <source>
        <dbReference type="ARBA" id="ARBA00023155"/>
    </source>
</evidence>
<dbReference type="InterPro" id="IPR001356">
    <property type="entry name" value="HD"/>
</dbReference>
<feature type="compositionally biased region" description="Basic residues" evidence="13">
    <location>
        <begin position="90"/>
        <end position="101"/>
    </location>
</feature>
<keyword evidence="6 11" id="KW-0238">DNA-binding</keyword>
<comment type="subcellular location">
    <subcellularLocation>
        <location evidence="1 11 12">Nucleus</location>
    </subcellularLocation>
</comment>
<dbReference type="GO" id="GO:0005634">
    <property type="term" value="C:nucleus"/>
    <property type="evidence" value="ECO:0007669"/>
    <property type="project" value="UniProtKB-SubCell"/>
</dbReference>
<dbReference type="SUPFAM" id="SSF46689">
    <property type="entry name" value="Homeodomain-like"/>
    <property type="match status" value="1"/>
</dbReference>
<dbReference type="GO" id="GO:0000981">
    <property type="term" value="F:DNA-binding transcription factor activity, RNA polymerase II-specific"/>
    <property type="evidence" value="ECO:0007669"/>
    <property type="project" value="InterPro"/>
</dbReference>
<dbReference type="GO" id="GO:1990837">
    <property type="term" value="F:sequence-specific double-stranded DNA binding"/>
    <property type="evidence" value="ECO:0007669"/>
    <property type="project" value="TreeGrafter"/>
</dbReference>
<keyword evidence="5" id="KW-0805">Transcription regulation</keyword>
<name>A0AAV2I8V3_LYMST</name>
<feature type="domain" description="Homeobox" evidence="14">
    <location>
        <begin position="34"/>
        <end position="94"/>
    </location>
</feature>
<organism evidence="15 16">
    <name type="scientific">Lymnaea stagnalis</name>
    <name type="common">Great pond snail</name>
    <name type="synonym">Helix stagnalis</name>
    <dbReference type="NCBI Taxonomy" id="6523"/>
    <lineage>
        <taxon>Eukaryota</taxon>
        <taxon>Metazoa</taxon>
        <taxon>Spiralia</taxon>
        <taxon>Lophotrochozoa</taxon>
        <taxon>Mollusca</taxon>
        <taxon>Gastropoda</taxon>
        <taxon>Heterobranchia</taxon>
        <taxon>Euthyneura</taxon>
        <taxon>Panpulmonata</taxon>
        <taxon>Hygrophila</taxon>
        <taxon>Lymnaeoidea</taxon>
        <taxon>Lymnaeidae</taxon>
        <taxon>Lymnaea</taxon>
    </lineage>
</organism>
<evidence type="ECO:0000256" key="1">
    <source>
        <dbReference type="ARBA" id="ARBA00004123"/>
    </source>
</evidence>
<feature type="compositionally biased region" description="Basic and acidic residues" evidence="13">
    <location>
        <begin position="351"/>
        <end position="394"/>
    </location>
</feature>
<evidence type="ECO:0000256" key="12">
    <source>
        <dbReference type="RuleBase" id="RU000682"/>
    </source>
</evidence>
<dbReference type="PANTHER" id="PTHR46799">
    <property type="entry name" value="HOMEOBOX PROTEIN UNC-4 HOMOLOG"/>
    <property type="match status" value="1"/>
</dbReference>
<evidence type="ECO:0000256" key="13">
    <source>
        <dbReference type="SAM" id="MobiDB-lite"/>
    </source>
</evidence>
<protein>
    <recommendedName>
        <fullName evidence="14">Homeobox domain-containing protein</fullName>
    </recommendedName>
</protein>